<accession>A0A9W7TEM4</accession>
<keyword evidence="3" id="KW-1185">Reference proteome</keyword>
<dbReference type="EMBL" id="JAFHDT010000019">
    <property type="protein sequence ID" value="KAI7795800.1"/>
    <property type="molecule type" value="Genomic_DNA"/>
</dbReference>
<dbReference type="InterPro" id="IPR007374">
    <property type="entry name" value="ASCH_domain"/>
</dbReference>
<dbReference type="Proteomes" id="UP001059041">
    <property type="component" value="Linkage Group LG19"/>
</dbReference>
<organism evidence="2 3">
    <name type="scientific">Triplophysa rosa</name>
    <name type="common">Cave loach</name>
    <dbReference type="NCBI Taxonomy" id="992332"/>
    <lineage>
        <taxon>Eukaryota</taxon>
        <taxon>Metazoa</taxon>
        <taxon>Chordata</taxon>
        <taxon>Craniata</taxon>
        <taxon>Vertebrata</taxon>
        <taxon>Euteleostomi</taxon>
        <taxon>Actinopterygii</taxon>
        <taxon>Neopterygii</taxon>
        <taxon>Teleostei</taxon>
        <taxon>Ostariophysi</taxon>
        <taxon>Cypriniformes</taxon>
        <taxon>Nemacheilidae</taxon>
        <taxon>Triplophysa</taxon>
    </lineage>
</organism>
<evidence type="ECO:0000313" key="3">
    <source>
        <dbReference type="Proteomes" id="UP001059041"/>
    </source>
</evidence>
<protein>
    <recommendedName>
        <fullName evidence="1">ASCH domain-containing protein</fullName>
    </recommendedName>
</protein>
<reference evidence="2" key="1">
    <citation type="submission" date="2021-02" db="EMBL/GenBank/DDBJ databases">
        <title>Comparative genomics reveals that relaxation of natural selection precedes convergent phenotypic evolution of cavefish.</title>
        <authorList>
            <person name="Peng Z."/>
        </authorList>
    </citation>
    <scope>NUCLEOTIDE SEQUENCE</scope>
    <source>
        <tissue evidence="2">Muscle</tissue>
    </source>
</reference>
<dbReference type="AlphaFoldDB" id="A0A9W7TEM4"/>
<name>A0A9W7TEM4_TRIRA</name>
<feature type="domain" description="ASCH" evidence="1">
    <location>
        <begin position="8"/>
        <end position="110"/>
    </location>
</feature>
<dbReference type="SUPFAM" id="SSF88697">
    <property type="entry name" value="PUA domain-like"/>
    <property type="match status" value="1"/>
</dbReference>
<sequence length="162" mass="18481">MTLEVSCLSFRQPYAALVLNGVKTIETRWRPLLADMRNCTLAVHIAQKNWEGEDWRQILTDGLGMTPVQIDELLNSGERFGRGVIAGLVDVGETWLCPENVPCEEMREMEKAACLTELNQKYLTRLSNPRWLIDPMFSRGRKDVWTVHIPFQLMPSAPSHPS</sequence>
<comment type="caution">
    <text evidence="2">The sequence shown here is derived from an EMBL/GenBank/DDBJ whole genome shotgun (WGS) entry which is preliminary data.</text>
</comment>
<gene>
    <name evidence="2" type="ORF">IRJ41_006759</name>
</gene>
<dbReference type="OrthoDB" id="2865258at2759"/>
<dbReference type="PANTHER" id="PTHR31666">
    <property type="entry name" value="PROTEIN CXORF40A-RELATED"/>
    <property type="match status" value="1"/>
</dbReference>
<dbReference type="SMART" id="SM01022">
    <property type="entry name" value="ASCH"/>
    <property type="match status" value="1"/>
</dbReference>
<proteinExistence type="predicted"/>
<dbReference type="InterPro" id="IPR015947">
    <property type="entry name" value="PUA-like_sf"/>
</dbReference>
<dbReference type="Gene3D" id="2.30.130.30">
    <property type="entry name" value="Hypothetical protein"/>
    <property type="match status" value="1"/>
</dbReference>
<evidence type="ECO:0000313" key="2">
    <source>
        <dbReference type="EMBL" id="KAI7795800.1"/>
    </source>
</evidence>
<dbReference type="PANTHER" id="PTHR31666:SF0">
    <property type="entry name" value="PROTEIN EOLA1-RELATED"/>
    <property type="match status" value="1"/>
</dbReference>
<dbReference type="InterPro" id="IPR033615">
    <property type="entry name" value="EOLA1/EOLA2"/>
</dbReference>
<evidence type="ECO:0000259" key="1">
    <source>
        <dbReference type="SMART" id="SM01022"/>
    </source>
</evidence>